<dbReference type="PATRIC" id="fig|482300.6.peg.4745"/>
<comment type="caution">
    <text evidence="1">The sequence shown here is derived from an EMBL/GenBank/DDBJ whole genome shotgun (WGS) entry which is preliminary data.</text>
</comment>
<proteinExistence type="predicted"/>
<gene>
    <name evidence="1" type="ORF">MAESPC_04273</name>
</gene>
<reference evidence="1 2" key="1">
    <citation type="journal article" date="2013" name="Genome Announc.">
        <title>Draft Genome Sequence of the Brazilian Toxic Bloom-Forming Cyanobacterium Microcystis aeruginosa Strain SPC777.</title>
        <authorList>
            <person name="Fiore M.F."/>
            <person name="Alvarenga D.O."/>
            <person name="Varani A.M."/>
            <person name="Hoff-Risseti C."/>
            <person name="Crespim E."/>
            <person name="Ramos R.T."/>
            <person name="Silva A."/>
            <person name="Schaker P.D."/>
            <person name="Heck K."/>
            <person name="Rigonato J."/>
            <person name="Schneider M.P."/>
        </authorList>
    </citation>
    <scope>NUCLEOTIDE SEQUENCE [LARGE SCALE GENOMIC DNA]</scope>
    <source>
        <strain evidence="2">SPC 777</strain>
    </source>
</reference>
<dbReference type="Proteomes" id="UP000014617">
    <property type="component" value="Unassembled WGS sequence"/>
</dbReference>
<dbReference type="AlphaFoldDB" id="S3J2K5"/>
<evidence type="ECO:0000313" key="2">
    <source>
        <dbReference type="Proteomes" id="UP000014617"/>
    </source>
</evidence>
<sequence length="595" mass="63904">MKSSNVELLYGGIGLISTGTANELIEEQVSSKNAVSVINHLRKTEIPLQFRVLGSNAILNDGTTQNTLKLKVLNSPLSNNTRPILLLNQSSKFIVSFEQGDHPDALVAIPSQLNGVQITVTDTNSWTSTHTVNSTEWSFTPKINQLTAGQGIELTISNLVTNSASGLACIYIDYQNIGSYPDGRLVIPIEKTPLLYSGGQVGIGITNPVAKLDIQSAARTYINNHPTAVNGLYVTGAFKADKEGVEFRHSDGKQGIGFGFNTIYATGNDGNQDLGLTAKGKGKVKVHSPLWVEGNVGIGITNPVAKLDIQSENRKNQHPTAVNGLYVTGAFKADQEGVEFRHSDGKQGIGFGYNTIYATGNDDNQNLGLKAKGKGKVKVDSPLWVEGNVGIGTNDPKAKLHVNGGDAVISGNVGIGTTSPAAKLHVDGGDAVISGKVGIGTTSPAAKLHVDGSVKFGGNSTIINQMICGQVFYDTTRKHWGYRGFAKGAKVVLTKIIPSSPYLCFCIYYGFTVERRQDLVILATVLDRSSVVFVSDIRADYCEILICDSVKHMAKRKNFSVMIIHYACWEGADSFYPIENGNISEEYPPIMNYTV</sequence>
<dbReference type="EMBL" id="ASZQ01000260">
    <property type="protein sequence ID" value="EPF18946.1"/>
    <property type="molecule type" value="Genomic_DNA"/>
</dbReference>
<dbReference type="RefSeq" id="WP_016516749.1">
    <property type="nucleotide sequence ID" value="NZ_ASZQ01000260.1"/>
</dbReference>
<protein>
    <submittedName>
        <fullName evidence="1">Uncharacterized protein</fullName>
    </submittedName>
</protein>
<accession>S3J2K5</accession>
<organism evidence="1 2">
    <name type="scientific">Microcystis aeruginosa SPC777</name>
    <dbReference type="NCBI Taxonomy" id="482300"/>
    <lineage>
        <taxon>Bacteria</taxon>
        <taxon>Bacillati</taxon>
        <taxon>Cyanobacteriota</taxon>
        <taxon>Cyanophyceae</taxon>
        <taxon>Oscillatoriophycideae</taxon>
        <taxon>Chroococcales</taxon>
        <taxon>Microcystaceae</taxon>
        <taxon>Microcystis</taxon>
    </lineage>
</organism>
<evidence type="ECO:0000313" key="1">
    <source>
        <dbReference type="EMBL" id="EPF18946.1"/>
    </source>
</evidence>
<name>S3J2K5_MICAE</name>